<dbReference type="Proteomes" id="UP001152795">
    <property type="component" value="Unassembled WGS sequence"/>
</dbReference>
<dbReference type="OrthoDB" id="6017at2759"/>
<reference evidence="9" key="1">
    <citation type="submission" date="2020-04" db="EMBL/GenBank/DDBJ databases">
        <authorList>
            <person name="Alioto T."/>
            <person name="Alioto T."/>
            <person name="Gomez Garrido J."/>
        </authorList>
    </citation>
    <scope>NUCLEOTIDE SEQUENCE</scope>
    <source>
        <strain evidence="9">A484AB</strain>
    </source>
</reference>
<feature type="region of interest" description="Disordered" evidence="8">
    <location>
        <begin position="971"/>
        <end position="1056"/>
    </location>
</feature>
<keyword evidence="2" id="KW-0378">Hydrolase</keyword>
<dbReference type="SMART" id="SM00490">
    <property type="entry name" value="HELICc"/>
    <property type="match status" value="1"/>
</dbReference>
<dbReference type="SUPFAM" id="SSF47370">
    <property type="entry name" value="Bromodomain"/>
    <property type="match status" value="1"/>
</dbReference>
<dbReference type="InterPro" id="IPR018359">
    <property type="entry name" value="Bromodomain_CS"/>
</dbReference>
<dbReference type="Gene3D" id="3.40.50.10810">
    <property type="entry name" value="Tandem AAA-ATPase domain"/>
    <property type="match status" value="1"/>
</dbReference>
<dbReference type="Pfam" id="PF14619">
    <property type="entry name" value="SnAC"/>
    <property type="match status" value="1"/>
</dbReference>
<feature type="compositionally biased region" description="Acidic residues" evidence="8">
    <location>
        <begin position="121"/>
        <end position="139"/>
    </location>
</feature>
<proteinExistence type="predicted"/>
<evidence type="ECO:0000256" key="5">
    <source>
        <dbReference type="ARBA" id="ARBA00023159"/>
    </source>
</evidence>
<dbReference type="SUPFAM" id="SSF160481">
    <property type="entry name" value="BRK domain-like"/>
    <property type="match status" value="1"/>
</dbReference>
<keyword evidence="7" id="KW-0539">Nucleus</keyword>
<evidence type="ECO:0000256" key="6">
    <source>
        <dbReference type="ARBA" id="ARBA00023163"/>
    </source>
</evidence>
<feature type="compositionally biased region" description="Acidic residues" evidence="8">
    <location>
        <begin position="1043"/>
        <end position="1056"/>
    </location>
</feature>
<dbReference type="SMART" id="SM01314">
    <property type="entry name" value="SnAC"/>
    <property type="match status" value="1"/>
</dbReference>
<dbReference type="InterPro" id="IPR027417">
    <property type="entry name" value="P-loop_NTPase"/>
</dbReference>
<dbReference type="InterPro" id="IPR000330">
    <property type="entry name" value="SNF2_N"/>
</dbReference>
<feature type="region of interest" description="Disordered" evidence="8">
    <location>
        <begin position="113"/>
        <end position="170"/>
    </location>
</feature>
<keyword evidence="4" id="KW-0103">Bromodomain</keyword>
<dbReference type="CDD" id="cd17996">
    <property type="entry name" value="DEXHc_SMARCA2_SMARCA4"/>
    <property type="match status" value="1"/>
</dbReference>
<dbReference type="InterPro" id="IPR038718">
    <property type="entry name" value="SNF2-like_sf"/>
</dbReference>
<keyword evidence="5" id="KW-0010">Activator</keyword>
<dbReference type="Gene3D" id="1.20.920.10">
    <property type="entry name" value="Bromodomain-like"/>
    <property type="match status" value="1"/>
</dbReference>
<feature type="compositionally biased region" description="Basic residues" evidence="8">
    <location>
        <begin position="818"/>
        <end position="827"/>
    </location>
</feature>
<dbReference type="SMART" id="SM00592">
    <property type="entry name" value="BRK"/>
    <property type="match status" value="1"/>
</dbReference>
<dbReference type="Pfam" id="PF00176">
    <property type="entry name" value="SNF2-rel_dom"/>
    <property type="match status" value="1"/>
</dbReference>
<evidence type="ECO:0000256" key="1">
    <source>
        <dbReference type="ARBA" id="ARBA00004123"/>
    </source>
</evidence>
<accession>A0A7D9H6Y0</accession>
<gene>
    <name evidence="9" type="ORF">PACLA_8A008447</name>
</gene>
<dbReference type="Pfam" id="PF00439">
    <property type="entry name" value="Bromodomain"/>
    <property type="match status" value="1"/>
</dbReference>
<name>A0A7D9H6Y0_PARCT</name>
<feature type="compositionally biased region" description="Basic and acidic residues" evidence="8">
    <location>
        <begin position="140"/>
        <end position="158"/>
    </location>
</feature>
<evidence type="ECO:0000256" key="3">
    <source>
        <dbReference type="ARBA" id="ARBA00023015"/>
    </source>
</evidence>
<dbReference type="GO" id="GO:0016787">
    <property type="term" value="F:hydrolase activity"/>
    <property type="evidence" value="ECO:0007669"/>
    <property type="project" value="UniProtKB-KW"/>
</dbReference>
<dbReference type="CDD" id="cd18793">
    <property type="entry name" value="SF2_C_SNF"/>
    <property type="match status" value="1"/>
</dbReference>
<organism evidence="9 10">
    <name type="scientific">Paramuricea clavata</name>
    <name type="common">Red gorgonian</name>
    <name type="synonym">Violescent sea-whip</name>
    <dbReference type="NCBI Taxonomy" id="317549"/>
    <lineage>
        <taxon>Eukaryota</taxon>
        <taxon>Metazoa</taxon>
        <taxon>Cnidaria</taxon>
        <taxon>Anthozoa</taxon>
        <taxon>Octocorallia</taxon>
        <taxon>Malacalcyonacea</taxon>
        <taxon>Plexauridae</taxon>
        <taxon>Paramuricea</taxon>
    </lineage>
</organism>
<dbReference type="Pfam" id="PF07533">
    <property type="entry name" value="BRK"/>
    <property type="match status" value="1"/>
</dbReference>
<dbReference type="Pfam" id="PF00271">
    <property type="entry name" value="Helicase_C"/>
    <property type="match status" value="1"/>
</dbReference>
<dbReference type="GO" id="GO:0005634">
    <property type="term" value="C:nucleus"/>
    <property type="evidence" value="ECO:0007669"/>
    <property type="project" value="UniProtKB-SubCell"/>
</dbReference>
<comment type="subcellular location">
    <subcellularLocation>
        <location evidence="1">Nucleus</location>
    </subcellularLocation>
</comment>
<feature type="compositionally biased region" description="Acidic residues" evidence="8">
    <location>
        <begin position="982"/>
        <end position="1006"/>
    </location>
</feature>
<dbReference type="PANTHER" id="PTHR10799">
    <property type="entry name" value="SNF2/RAD54 HELICASE FAMILY"/>
    <property type="match status" value="1"/>
</dbReference>
<dbReference type="InterPro" id="IPR001650">
    <property type="entry name" value="Helicase_C-like"/>
</dbReference>
<dbReference type="PRINTS" id="PR00503">
    <property type="entry name" value="BROMODOMAIN"/>
</dbReference>
<evidence type="ECO:0000256" key="8">
    <source>
        <dbReference type="SAM" id="MobiDB-lite"/>
    </source>
</evidence>
<feature type="compositionally biased region" description="Basic residues" evidence="8">
    <location>
        <begin position="49"/>
        <end position="60"/>
    </location>
</feature>
<feature type="compositionally biased region" description="Basic and acidic residues" evidence="8">
    <location>
        <begin position="1032"/>
        <end position="1042"/>
    </location>
</feature>
<dbReference type="AlphaFoldDB" id="A0A7D9H6Y0"/>
<feature type="region of interest" description="Disordered" evidence="8">
    <location>
        <begin position="814"/>
        <end position="850"/>
    </location>
</feature>
<dbReference type="InterPro" id="IPR049730">
    <property type="entry name" value="SNF2/RAD54-like_C"/>
</dbReference>
<dbReference type="GO" id="GO:0042393">
    <property type="term" value="F:histone binding"/>
    <property type="evidence" value="ECO:0007669"/>
    <property type="project" value="InterPro"/>
</dbReference>
<dbReference type="InterPro" id="IPR037259">
    <property type="entry name" value="BRK_sf"/>
</dbReference>
<dbReference type="GO" id="GO:0005524">
    <property type="term" value="F:ATP binding"/>
    <property type="evidence" value="ECO:0007669"/>
    <property type="project" value="InterPro"/>
</dbReference>
<dbReference type="InterPro" id="IPR029295">
    <property type="entry name" value="SnAC"/>
</dbReference>
<keyword evidence="6" id="KW-0804">Transcription</keyword>
<feature type="region of interest" description="Disordered" evidence="8">
    <location>
        <begin position="770"/>
        <end position="792"/>
    </location>
</feature>
<evidence type="ECO:0000256" key="4">
    <source>
        <dbReference type="ARBA" id="ARBA00023117"/>
    </source>
</evidence>
<dbReference type="PROSITE" id="PS51194">
    <property type="entry name" value="HELICASE_CTER"/>
    <property type="match status" value="1"/>
</dbReference>
<dbReference type="InterPro" id="IPR036427">
    <property type="entry name" value="Bromodomain-like_sf"/>
</dbReference>
<dbReference type="SUPFAM" id="SSF52540">
    <property type="entry name" value="P-loop containing nucleoside triphosphate hydrolases"/>
    <property type="match status" value="2"/>
</dbReference>
<dbReference type="PROSITE" id="PS50014">
    <property type="entry name" value="BROMODOMAIN_2"/>
    <property type="match status" value="1"/>
</dbReference>
<dbReference type="SMART" id="SM00297">
    <property type="entry name" value="BROMO"/>
    <property type="match status" value="1"/>
</dbReference>
<dbReference type="PROSITE" id="PS51192">
    <property type="entry name" value="HELICASE_ATP_BIND_1"/>
    <property type="match status" value="1"/>
</dbReference>
<comment type="caution">
    <text evidence="9">The sequence shown here is derived from an EMBL/GenBank/DDBJ whole genome shotgun (WGS) entry which is preliminary data.</text>
</comment>
<dbReference type="InterPro" id="IPR014001">
    <property type="entry name" value="Helicase_ATP-bd"/>
</dbReference>
<dbReference type="Gene3D" id="3.40.5.120">
    <property type="match status" value="1"/>
</dbReference>
<dbReference type="Gene3D" id="3.40.50.300">
    <property type="entry name" value="P-loop containing nucleotide triphosphate hydrolases"/>
    <property type="match status" value="1"/>
</dbReference>
<dbReference type="InterPro" id="IPR001487">
    <property type="entry name" value="Bromodomain"/>
</dbReference>
<evidence type="ECO:0000313" key="10">
    <source>
        <dbReference type="Proteomes" id="UP001152795"/>
    </source>
</evidence>
<sequence>MRRLMEEDEEGYRKLIDQKKDKRLAYLLGQTDEYISNLTQLVKKHRMDIKRKKREHRKKRRELEGELGDMIDKMDPEEHVAVVNTETGEMLTGSDAPTASQVEEWLAQNLNYQVAPRQEDSDNEDDVDEDEEDDEEEDEAQKKGHQDKTEEERRKEEYGAEDDIESTTSKEIESRNYYNIAHELKEDVKQQPNILVGGTLKEYQVSGLEWLVSLHNNNLNGILADEMGLGKTIQTIALLSYLIEKKKIMGPFLVIVPLSTLSNWTLEFEKWCPSIISICYKGSPNCRRSLANQIRTGKFNVVMTTYEYVMKDKAVLAKVRWKYMIIDEGHRMKNHHCKLTQVLNTYYSAPHRLLLTGTPLQNRLPEMWALLNFLLPSIFKSCNTFDQWFNAPFAMTGEKVELNEEETLLIIRRLHKVLRPFLLRRLKKEVESQLPEKTEYVIKCDMSDLQKLLYQHMYKKGVLLTDGSEKDKKGRGGAKTLMNTIMQLRKICNHPFVYQHIEESIAEHLGFAGGLVQGPQLVRCAGKFELLDRIMMKLISTGHRILLFCQMTSLMTVMEDYFNYKGIRYLRLDGTTKAEDRGHLLQLFNAPNSIYSVFLLSTRAGGLGLNLQVADTVVIFDSDWNPHQDLQAQDRAHRIGQTNEVRVLRLVTVNSVEETIIAAARYKLNIDEKVIQAGMFNQNSTSGERRAFLEALLENDKDDEEEENEIPDDETVNQMIARSIEEFEIFQKMDYDRKIQEQKNGGKPRLMRSNELPSWIIKDDAEVERLTNEDEEEKLFGRGSRQKKTVDYSEPLTERQWLKAIEDGCLDEMEERQKSKKARKRKRHDDDGETSSQKSSKKKRGRPTVDKVKLSPIAAELKKKMKKIMKYIIHYRDDDDRPLADIFTVLPSKKDLPDYYQIIKQPVDIKKIKERINGHRYRAMDDLQTDFMLMCRNAQTYNIEGSIIYDDSIALQSLFFHVREKVEAGEELVTNKSTNSDKEDEDDDEEVEEQAEEESDVSDDDTTLSSLKMRIKISKEEKAKKHQSQMKKVGESSSRQEENSEEVESEGESDTS</sequence>
<evidence type="ECO:0000256" key="2">
    <source>
        <dbReference type="ARBA" id="ARBA00022801"/>
    </source>
</evidence>
<feature type="region of interest" description="Disordered" evidence="8">
    <location>
        <begin position="49"/>
        <end position="68"/>
    </location>
</feature>
<dbReference type="SMART" id="SM00487">
    <property type="entry name" value="DEXDc"/>
    <property type="match status" value="1"/>
</dbReference>
<dbReference type="FunFam" id="3.40.50.300:FF:003020">
    <property type="entry name" value="SNF2-related domain-containing protein"/>
    <property type="match status" value="1"/>
</dbReference>
<evidence type="ECO:0000313" key="9">
    <source>
        <dbReference type="EMBL" id="CAB3977118.1"/>
    </source>
</evidence>
<dbReference type="PROSITE" id="PS00633">
    <property type="entry name" value="BROMODOMAIN_1"/>
    <property type="match status" value="1"/>
</dbReference>
<protein>
    <submittedName>
        <fullName evidence="9">Transcription activator BRG1-like isoform X1</fullName>
    </submittedName>
</protein>
<dbReference type="FunFam" id="3.40.50.10810:FF:000008">
    <property type="entry name" value="Chromatin structure-remodeling complex subunit snf21"/>
    <property type="match status" value="1"/>
</dbReference>
<keyword evidence="10" id="KW-1185">Reference proteome</keyword>
<keyword evidence="3" id="KW-0805">Transcription regulation</keyword>
<dbReference type="EMBL" id="CACRXK020000030">
    <property type="protein sequence ID" value="CAB3977118.1"/>
    <property type="molecule type" value="Genomic_DNA"/>
</dbReference>
<evidence type="ECO:0000256" key="7">
    <source>
        <dbReference type="ARBA" id="ARBA00023242"/>
    </source>
</evidence>
<dbReference type="InterPro" id="IPR006576">
    <property type="entry name" value="BRK_domain"/>
</dbReference>